<name>A0A8X6MK62_NEPPI</name>
<protein>
    <submittedName>
        <fullName evidence="1">DUF1758 domain-containing protein</fullName>
    </submittedName>
</protein>
<dbReference type="Proteomes" id="UP000887013">
    <property type="component" value="Unassembled WGS sequence"/>
</dbReference>
<dbReference type="AlphaFoldDB" id="A0A8X6MK62"/>
<proteinExistence type="predicted"/>
<evidence type="ECO:0000313" key="2">
    <source>
        <dbReference type="Proteomes" id="UP000887013"/>
    </source>
</evidence>
<comment type="caution">
    <text evidence="1">The sequence shown here is derived from an EMBL/GenBank/DDBJ whole genome shotgun (WGS) entry which is preliminary data.</text>
</comment>
<reference evidence="1" key="1">
    <citation type="submission" date="2020-08" db="EMBL/GenBank/DDBJ databases">
        <title>Multicomponent nature underlies the extraordinary mechanical properties of spider dragline silk.</title>
        <authorList>
            <person name="Kono N."/>
            <person name="Nakamura H."/>
            <person name="Mori M."/>
            <person name="Yoshida Y."/>
            <person name="Ohtoshi R."/>
            <person name="Malay A.D."/>
            <person name="Moran D.A.P."/>
            <person name="Tomita M."/>
            <person name="Numata K."/>
            <person name="Arakawa K."/>
        </authorList>
    </citation>
    <scope>NUCLEOTIDE SEQUENCE</scope>
</reference>
<evidence type="ECO:0000313" key="1">
    <source>
        <dbReference type="EMBL" id="GFS60543.1"/>
    </source>
</evidence>
<sequence length="253" mass="28865">MEDQKTQKEYITQNKVARGKVKAPMTRLENTSEDLKLKNEISIRLQRLDAHLGEFIKLDSELSDLKPNVKQRINQTAESICQRDEMLRNESTTLQMPITTSTSLSNSKCISFIPTAKVLLYNKEGDSFLFRVLLDSVFDSSFEFDYLKGVPLSDEDFSRPSECDITLGSDCFFTILRNGKIIGSEGQQIARITMSDWVVADSQVVLSWLSSPPHNWKPFIANRTSEILDCIPQNLWRYVPTKENSTDIGSRVR</sequence>
<gene>
    <name evidence="1" type="primary">AVEN_93368_1</name>
    <name evidence="1" type="ORF">NPIL_696161</name>
</gene>
<keyword evidence="2" id="KW-1185">Reference proteome</keyword>
<accession>A0A8X6MK62</accession>
<dbReference type="EMBL" id="BMAW01093477">
    <property type="protein sequence ID" value="GFS60543.1"/>
    <property type="molecule type" value="Genomic_DNA"/>
</dbReference>
<organism evidence="1 2">
    <name type="scientific">Nephila pilipes</name>
    <name type="common">Giant wood spider</name>
    <name type="synonym">Nephila maculata</name>
    <dbReference type="NCBI Taxonomy" id="299642"/>
    <lineage>
        <taxon>Eukaryota</taxon>
        <taxon>Metazoa</taxon>
        <taxon>Ecdysozoa</taxon>
        <taxon>Arthropoda</taxon>
        <taxon>Chelicerata</taxon>
        <taxon>Arachnida</taxon>
        <taxon>Araneae</taxon>
        <taxon>Araneomorphae</taxon>
        <taxon>Entelegynae</taxon>
        <taxon>Araneoidea</taxon>
        <taxon>Nephilidae</taxon>
        <taxon>Nephila</taxon>
    </lineage>
</organism>
<dbReference type="OrthoDB" id="6428963at2759"/>